<dbReference type="STRING" id="441112.SAMN04488094_11472"/>
<dbReference type="Gene3D" id="1.10.357.10">
    <property type="entry name" value="Tetracycline Repressor, domain 2"/>
    <property type="match status" value="1"/>
</dbReference>
<organism evidence="9 10">
    <name type="scientific">Tropicimonas isoalkanivorans</name>
    <dbReference type="NCBI Taxonomy" id="441112"/>
    <lineage>
        <taxon>Bacteria</taxon>
        <taxon>Pseudomonadati</taxon>
        <taxon>Pseudomonadota</taxon>
        <taxon>Alphaproteobacteria</taxon>
        <taxon>Rhodobacterales</taxon>
        <taxon>Roseobacteraceae</taxon>
        <taxon>Tropicimonas</taxon>
    </lineage>
</organism>
<feature type="domain" description="COQ9 C-terminal" evidence="8">
    <location>
        <begin position="126"/>
        <end position="194"/>
    </location>
</feature>
<dbReference type="GO" id="GO:0008289">
    <property type="term" value="F:lipid binding"/>
    <property type="evidence" value="ECO:0007669"/>
    <property type="project" value="UniProtKB-KW"/>
</dbReference>
<dbReference type="PANTHER" id="PTHR21427:SF19">
    <property type="entry name" value="UBIQUINONE BIOSYNTHESIS PROTEIN COQ9, MITOCHONDRIAL"/>
    <property type="match status" value="1"/>
</dbReference>
<evidence type="ECO:0000256" key="7">
    <source>
        <dbReference type="SAM" id="MobiDB-lite"/>
    </source>
</evidence>
<keyword evidence="10" id="KW-1185">Reference proteome</keyword>
<evidence type="ECO:0000259" key="8">
    <source>
        <dbReference type="Pfam" id="PF08511"/>
    </source>
</evidence>
<dbReference type="GO" id="GO:0006744">
    <property type="term" value="P:ubiquinone biosynthetic process"/>
    <property type="evidence" value="ECO:0007669"/>
    <property type="project" value="UniProtKB-KW"/>
</dbReference>
<comment type="pathway">
    <text evidence="1">Cofactor biosynthesis; ubiquinone biosynthesis.</text>
</comment>
<dbReference type="InterPro" id="IPR012762">
    <property type="entry name" value="Ubiq_biosynth_COQ9"/>
</dbReference>
<evidence type="ECO:0000256" key="1">
    <source>
        <dbReference type="ARBA" id="ARBA00004749"/>
    </source>
</evidence>
<dbReference type="Proteomes" id="UP000198728">
    <property type="component" value="Unassembled WGS sequence"/>
</dbReference>
<dbReference type="RefSeq" id="WP_093362285.1">
    <property type="nucleotide sequence ID" value="NZ_FOLG01000014.1"/>
</dbReference>
<keyword evidence="5" id="KW-0446">Lipid-binding</keyword>
<proteinExistence type="inferred from homology"/>
<evidence type="ECO:0000256" key="6">
    <source>
        <dbReference type="ARBA" id="ARBA00058104"/>
    </source>
</evidence>
<comment type="function">
    <text evidence="6">Membrane-associated protein that warps the membrane surface to access and bind aromatic isoprenes with high specificity, including ubiquinone (CoQ) isoprene intermediates and presents them directly to COQ7, therefore facilitating the COQ7-mediated hydroxylase step. Participates in the biosynthesis of coenzyme Q, also named ubiquinone, an essential lipid-soluble electron transporter for aerobic cellular respiration.</text>
</comment>
<keyword evidence="3" id="KW-0831">Ubiquinone biosynthesis</keyword>
<dbReference type="PANTHER" id="PTHR21427">
    <property type="entry name" value="UBIQUINONE BIOSYNTHESIS PROTEIN COQ9, MITOCHONDRIAL"/>
    <property type="match status" value="1"/>
</dbReference>
<dbReference type="NCBIfam" id="TIGR02396">
    <property type="entry name" value="diverge_rpsU"/>
    <property type="match status" value="1"/>
</dbReference>
<dbReference type="Pfam" id="PF08511">
    <property type="entry name" value="COQ9"/>
    <property type="match status" value="1"/>
</dbReference>
<dbReference type="InterPro" id="IPR013718">
    <property type="entry name" value="COQ9_C"/>
</dbReference>
<evidence type="ECO:0000256" key="5">
    <source>
        <dbReference type="ARBA" id="ARBA00023121"/>
    </source>
</evidence>
<evidence type="ECO:0000256" key="3">
    <source>
        <dbReference type="ARBA" id="ARBA00022688"/>
    </source>
</evidence>
<name>A0A1I1P900_9RHOB</name>
<feature type="region of interest" description="Disordered" evidence="7">
    <location>
        <begin position="225"/>
        <end position="247"/>
    </location>
</feature>
<keyword evidence="9" id="KW-0830">Ubiquinone</keyword>
<dbReference type="AlphaFoldDB" id="A0A1I1P900"/>
<reference evidence="9 10" key="1">
    <citation type="submission" date="2016-10" db="EMBL/GenBank/DDBJ databases">
        <authorList>
            <person name="de Groot N.N."/>
        </authorList>
    </citation>
    <scope>NUCLEOTIDE SEQUENCE [LARGE SCALE GENOMIC DNA]</scope>
    <source>
        <strain evidence="9 10">DSM 19548</strain>
    </source>
</reference>
<comment type="similarity">
    <text evidence="2">Belongs to the COQ9 family.</text>
</comment>
<accession>A0A1I1P900</accession>
<evidence type="ECO:0000256" key="2">
    <source>
        <dbReference type="ARBA" id="ARBA00010766"/>
    </source>
</evidence>
<gene>
    <name evidence="9" type="ORF">SAMN04488094_11472</name>
</gene>
<keyword evidence="4" id="KW-0809">Transit peptide</keyword>
<dbReference type="EMBL" id="FOLG01000014">
    <property type="protein sequence ID" value="SFD06411.1"/>
    <property type="molecule type" value="Genomic_DNA"/>
</dbReference>
<protein>
    <submittedName>
        <fullName evidence="9">Ubiquinone biosynthesis protein COQ9</fullName>
    </submittedName>
</protein>
<sequence length="247" mass="27585">MNETETATATEPQDKIRERLLDAAMVHVAFDGWSEATFRAACRDAGVDASVARMVCPRGGVDLALAYHERGDRLMQERLEREDLPTMRLRDRIVRAVRTRIEVIDDKEAVRRGSTLLTLPQYAGDGAQAIWSTADRIWNALGDDSDDLNWYTKRASLSGVYSSTVLYWLGDDSAGNEATWAFLDRRVGNVMQLEKVRAQMTGNPVLKRLFAGPNWILGKVRAPGAPNEVPGSWAEDRPARGAAFRHR</sequence>
<evidence type="ECO:0000313" key="9">
    <source>
        <dbReference type="EMBL" id="SFD06411.1"/>
    </source>
</evidence>
<evidence type="ECO:0000256" key="4">
    <source>
        <dbReference type="ARBA" id="ARBA00022946"/>
    </source>
</evidence>
<evidence type="ECO:0000313" key="10">
    <source>
        <dbReference type="Proteomes" id="UP000198728"/>
    </source>
</evidence>
<dbReference type="OrthoDB" id="7201143at2"/>